<accession>A0A1A7NMH9</accession>
<dbReference type="PATRIC" id="fig|505341.3.peg.2129"/>
<dbReference type="Proteomes" id="UP000092649">
    <property type="component" value="Unassembled WGS sequence"/>
</dbReference>
<dbReference type="OrthoDB" id="256574at2"/>
<comment type="caution">
    <text evidence="1">The sequence shown here is derived from an EMBL/GenBank/DDBJ whole genome shotgun (WGS) entry which is preliminary data.</text>
</comment>
<evidence type="ECO:0008006" key="3">
    <source>
        <dbReference type="Google" id="ProtNLM"/>
    </source>
</evidence>
<evidence type="ECO:0000313" key="2">
    <source>
        <dbReference type="Proteomes" id="UP000092649"/>
    </source>
</evidence>
<dbReference type="EMBL" id="JTJL01000065">
    <property type="protein sequence ID" value="OBW91337.1"/>
    <property type="molecule type" value="Genomic_DNA"/>
</dbReference>
<dbReference type="InterPro" id="IPR042257">
    <property type="entry name" value="DGOK_C"/>
</dbReference>
<evidence type="ECO:0000313" key="1">
    <source>
        <dbReference type="EMBL" id="OBW91337.1"/>
    </source>
</evidence>
<dbReference type="RefSeq" id="WP_066109995.1">
    <property type="nucleotide sequence ID" value="NZ_JTJL01000065.1"/>
</dbReference>
<name>A0A1A7NMH9_9PAST</name>
<dbReference type="AlphaFoldDB" id="A0A1A7NMH9"/>
<dbReference type="GO" id="GO:0008671">
    <property type="term" value="F:2-dehydro-3-deoxygalactonokinase activity"/>
    <property type="evidence" value="ECO:0007669"/>
    <property type="project" value="InterPro"/>
</dbReference>
<proteinExistence type="predicted"/>
<reference evidence="1 2" key="1">
    <citation type="submission" date="2014-11" db="EMBL/GenBank/DDBJ databases">
        <title>Pan-genome of Gallibacterium spp.</title>
        <authorList>
            <person name="Kudirkiene E."/>
            <person name="Bojesen A.M."/>
        </authorList>
    </citation>
    <scope>NUCLEOTIDE SEQUENCE [LARGE SCALE GENOMIC DNA]</scope>
    <source>
        <strain evidence="1 2">F150</strain>
    </source>
</reference>
<dbReference type="InterPro" id="IPR042258">
    <property type="entry name" value="DGOK_N"/>
</dbReference>
<dbReference type="Pfam" id="PF05035">
    <property type="entry name" value="DGOK"/>
    <property type="match status" value="1"/>
</dbReference>
<protein>
    <recommendedName>
        <fullName evidence="3">2-keto-3-deoxy-galactonokinase</fullName>
    </recommendedName>
</protein>
<sequence length="297" mass="33312">MIVIDWGTTNFRAYYLPNDSEIKLLKNNDKGMKFIPNGMFEQEILQLFEQHKFLYDLKDNVVCMAGMVGAKNGWYEVPYLKAPISLEKLVSGLHTFNLSWQVPAFIVPGMSITNKFGLFDVMRGEETQLLGLCTLTSEENLSVILPGTHSKHATVQGRQLTDFYTMMTGELFALLNQYSILTQGMPENYEDDAGFLKGVEVGFSVPLSNALFSTRTQCLNQQLAPESVRSYLSGIIIGNEISYLSAEQTHYVIGSKGIAARYIKALAHLNYQHKAVDGETCFLQGIKFIAQKYLEGK</sequence>
<dbReference type="Gene3D" id="3.30.420.310">
    <property type="entry name" value="2-keto-3-deoxy-galactonokinase, C-terminal domain"/>
    <property type="match status" value="1"/>
</dbReference>
<gene>
    <name evidence="1" type="ORF">QS62_10615</name>
</gene>
<dbReference type="GO" id="GO:0034194">
    <property type="term" value="P:D-galactonate catabolic process"/>
    <property type="evidence" value="ECO:0007669"/>
    <property type="project" value="InterPro"/>
</dbReference>
<dbReference type="InterPro" id="IPR007729">
    <property type="entry name" value="DGOK"/>
</dbReference>
<dbReference type="Gene3D" id="3.30.420.300">
    <property type="entry name" value="2-keto-3-deoxy-galactonokinase, substrate binding domain"/>
    <property type="match status" value="1"/>
</dbReference>
<organism evidence="1 2">
    <name type="scientific">Gallibacterium salpingitidis</name>
    <dbReference type="NCBI Taxonomy" id="505341"/>
    <lineage>
        <taxon>Bacteria</taxon>
        <taxon>Pseudomonadati</taxon>
        <taxon>Pseudomonadota</taxon>
        <taxon>Gammaproteobacteria</taxon>
        <taxon>Pasteurellales</taxon>
        <taxon>Pasteurellaceae</taxon>
        <taxon>Gallibacterium</taxon>
    </lineage>
</organism>
<keyword evidence="2" id="KW-1185">Reference proteome</keyword>